<keyword evidence="2" id="KW-1185">Reference proteome</keyword>
<protein>
    <submittedName>
        <fullName evidence="1">Uncharacterized protein</fullName>
    </submittedName>
</protein>
<feature type="non-terminal residue" evidence="1">
    <location>
        <position position="1"/>
    </location>
</feature>
<dbReference type="OrthoDB" id="206201at2759"/>
<name>A0A8H7QNE1_9FUNG</name>
<evidence type="ECO:0000313" key="2">
    <source>
        <dbReference type="Proteomes" id="UP000603453"/>
    </source>
</evidence>
<gene>
    <name evidence="1" type="ORF">INT47_012102</name>
</gene>
<evidence type="ECO:0000313" key="1">
    <source>
        <dbReference type="EMBL" id="KAG2194731.1"/>
    </source>
</evidence>
<dbReference type="EMBL" id="JAEPRD010000189">
    <property type="protein sequence ID" value="KAG2194731.1"/>
    <property type="molecule type" value="Genomic_DNA"/>
</dbReference>
<proteinExistence type="predicted"/>
<dbReference type="Proteomes" id="UP000603453">
    <property type="component" value="Unassembled WGS sequence"/>
</dbReference>
<accession>A0A8H7QNE1</accession>
<sequence>LLINSLTNPTSAQVYAKVSSVATSGKVKSVTSGTPNVLLFNGQTQTTN</sequence>
<organism evidence="1 2">
    <name type="scientific">Mucor saturninus</name>
    <dbReference type="NCBI Taxonomy" id="64648"/>
    <lineage>
        <taxon>Eukaryota</taxon>
        <taxon>Fungi</taxon>
        <taxon>Fungi incertae sedis</taxon>
        <taxon>Mucoromycota</taxon>
        <taxon>Mucoromycotina</taxon>
        <taxon>Mucoromycetes</taxon>
        <taxon>Mucorales</taxon>
        <taxon>Mucorineae</taxon>
        <taxon>Mucoraceae</taxon>
        <taxon>Mucor</taxon>
    </lineage>
</organism>
<reference evidence="1" key="1">
    <citation type="submission" date="2020-12" db="EMBL/GenBank/DDBJ databases">
        <title>Metabolic potential, ecology and presence of endohyphal bacteria is reflected in genomic diversity of Mucoromycotina.</title>
        <authorList>
            <person name="Muszewska A."/>
            <person name="Okrasinska A."/>
            <person name="Steczkiewicz K."/>
            <person name="Drgas O."/>
            <person name="Orlowska M."/>
            <person name="Perlinska-Lenart U."/>
            <person name="Aleksandrzak-Piekarczyk T."/>
            <person name="Szatraj K."/>
            <person name="Zielenkiewicz U."/>
            <person name="Pilsyk S."/>
            <person name="Malc E."/>
            <person name="Mieczkowski P."/>
            <person name="Kruszewska J.S."/>
            <person name="Biernat P."/>
            <person name="Pawlowska J."/>
        </authorList>
    </citation>
    <scope>NUCLEOTIDE SEQUENCE</scope>
    <source>
        <strain evidence="1">WA0000017839</strain>
    </source>
</reference>
<dbReference type="AlphaFoldDB" id="A0A8H7QNE1"/>
<comment type="caution">
    <text evidence="1">The sequence shown here is derived from an EMBL/GenBank/DDBJ whole genome shotgun (WGS) entry which is preliminary data.</text>
</comment>